<dbReference type="GO" id="GO:0051920">
    <property type="term" value="F:peroxiredoxin activity"/>
    <property type="evidence" value="ECO:0007669"/>
    <property type="project" value="InterPro"/>
</dbReference>
<dbReference type="Gene3D" id="1.20.1290.10">
    <property type="entry name" value="AhpD-like"/>
    <property type="match status" value="1"/>
</dbReference>
<comment type="caution">
    <text evidence="2">The sequence shown here is derived from an EMBL/GenBank/DDBJ whole genome shotgun (WGS) entry which is preliminary data.</text>
</comment>
<keyword evidence="3" id="KW-1185">Reference proteome</keyword>
<dbReference type="AlphaFoldDB" id="A0A370DEE7"/>
<feature type="domain" description="Carboxymuconolactone decarboxylase-like" evidence="1">
    <location>
        <begin position="49"/>
        <end position="96"/>
    </location>
</feature>
<gene>
    <name evidence="2" type="ORF">DIZ80_10380</name>
</gene>
<dbReference type="PANTHER" id="PTHR35446:SF3">
    <property type="entry name" value="CMD DOMAIN-CONTAINING PROTEIN"/>
    <property type="match status" value="1"/>
</dbReference>
<organism evidence="2 3">
    <name type="scientific">endosymbiont of Galathealinum brachiosum</name>
    <dbReference type="NCBI Taxonomy" id="2200906"/>
    <lineage>
        <taxon>Bacteria</taxon>
        <taxon>Pseudomonadati</taxon>
        <taxon>Pseudomonadota</taxon>
        <taxon>Gammaproteobacteria</taxon>
        <taxon>sulfur-oxidizing symbionts</taxon>
    </lineage>
</organism>
<accession>A0A370DEE7</accession>
<dbReference type="Proteomes" id="UP000254266">
    <property type="component" value="Unassembled WGS sequence"/>
</dbReference>
<dbReference type="InterPro" id="IPR029032">
    <property type="entry name" value="AhpD-like"/>
</dbReference>
<dbReference type="SUPFAM" id="SSF69118">
    <property type="entry name" value="AhpD-like"/>
    <property type="match status" value="1"/>
</dbReference>
<dbReference type="EMBL" id="QFXC01000011">
    <property type="protein sequence ID" value="RDH82677.1"/>
    <property type="molecule type" value="Genomic_DNA"/>
</dbReference>
<name>A0A370DEE7_9GAMM</name>
<protein>
    <submittedName>
        <fullName evidence="2">Carboxymuconolactone decarboxylase</fullName>
    </submittedName>
</protein>
<sequence length="184" mass="20215">MSAFPVLTLDNAPSSSKDLLKQTQDNFGFIPNLIGVMATSPALTEAYLTVAGIFAKSNLSSTEQQIVLLTVSHYHECCYCMAAHTAIAGMQKVDANVVQSLRDNQPISDSKLEALRQFTWLLVDKRGWASEEEIETFLKAGYEPVHVLDILVGVAQKTLSNFTNHLAKTPLDDAFAEVAWKPTK</sequence>
<reference evidence="2 3" key="1">
    <citation type="journal article" date="2018" name="ISME J.">
        <title>Endosymbiont genomes yield clues of tubeworm success.</title>
        <authorList>
            <person name="Li Y."/>
            <person name="Liles M.R."/>
            <person name="Halanych K.M."/>
        </authorList>
    </citation>
    <scope>NUCLEOTIDE SEQUENCE [LARGE SCALE GENOMIC DNA]</scope>
    <source>
        <strain evidence="2">A1464</strain>
    </source>
</reference>
<dbReference type="Pfam" id="PF02627">
    <property type="entry name" value="CMD"/>
    <property type="match status" value="1"/>
</dbReference>
<evidence type="ECO:0000313" key="2">
    <source>
        <dbReference type="EMBL" id="RDH82677.1"/>
    </source>
</evidence>
<dbReference type="InterPro" id="IPR003779">
    <property type="entry name" value="CMD-like"/>
</dbReference>
<evidence type="ECO:0000259" key="1">
    <source>
        <dbReference type="Pfam" id="PF02627"/>
    </source>
</evidence>
<proteinExistence type="predicted"/>
<evidence type="ECO:0000313" key="3">
    <source>
        <dbReference type="Proteomes" id="UP000254266"/>
    </source>
</evidence>
<dbReference type="PANTHER" id="PTHR35446">
    <property type="entry name" value="SI:CH211-175M2.5"/>
    <property type="match status" value="1"/>
</dbReference>